<name>A0AAW1FDF2_ZOAVI</name>
<dbReference type="AlphaFoldDB" id="A0AAW1FDF2"/>
<organism evidence="2 3">
    <name type="scientific">Zoarces viviparus</name>
    <name type="common">Viviparous eelpout</name>
    <name type="synonym">Blennius viviparus</name>
    <dbReference type="NCBI Taxonomy" id="48416"/>
    <lineage>
        <taxon>Eukaryota</taxon>
        <taxon>Metazoa</taxon>
        <taxon>Chordata</taxon>
        <taxon>Craniata</taxon>
        <taxon>Vertebrata</taxon>
        <taxon>Euteleostomi</taxon>
        <taxon>Actinopterygii</taxon>
        <taxon>Neopterygii</taxon>
        <taxon>Teleostei</taxon>
        <taxon>Neoteleostei</taxon>
        <taxon>Acanthomorphata</taxon>
        <taxon>Eupercaria</taxon>
        <taxon>Perciformes</taxon>
        <taxon>Cottioidei</taxon>
        <taxon>Zoarcales</taxon>
        <taxon>Zoarcidae</taxon>
        <taxon>Zoarcinae</taxon>
        <taxon>Zoarces</taxon>
    </lineage>
</organism>
<keyword evidence="3" id="KW-1185">Reference proteome</keyword>
<reference evidence="2 3" key="1">
    <citation type="journal article" date="2024" name="Genome Biol. Evol.">
        <title>Chromosome-level genome assembly of the viviparous eelpout Zoarces viviparus.</title>
        <authorList>
            <person name="Fuhrmann N."/>
            <person name="Brasseur M.V."/>
            <person name="Bakowski C.E."/>
            <person name="Podsiadlowski L."/>
            <person name="Prost S."/>
            <person name="Krehenwinkel H."/>
            <person name="Mayer C."/>
        </authorList>
    </citation>
    <scope>NUCLEOTIDE SEQUENCE [LARGE SCALE GENOMIC DNA]</scope>
    <source>
        <strain evidence="2">NO-MEL_2022_Ind0_liver</strain>
    </source>
</reference>
<gene>
    <name evidence="2" type="ORF">VZT92_009804</name>
</gene>
<sequence length="86" mass="9247">MSSVVVLIHGTISGTDQRGDREREQEDQTEAAAGIKPALRCLRSSSLSTGPSPAQINEETEREQEDQTEAAVSSPSSTCSERMSTH</sequence>
<comment type="caution">
    <text evidence="2">The sequence shown here is derived from an EMBL/GenBank/DDBJ whole genome shotgun (WGS) entry which is preliminary data.</text>
</comment>
<evidence type="ECO:0000313" key="2">
    <source>
        <dbReference type="EMBL" id="KAK9532422.1"/>
    </source>
</evidence>
<feature type="compositionally biased region" description="Polar residues" evidence="1">
    <location>
        <begin position="70"/>
        <end position="86"/>
    </location>
</feature>
<evidence type="ECO:0000256" key="1">
    <source>
        <dbReference type="SAM" id="MobiDB-lite"/>
    </source>
</evidence>
<proteinExistence type="predicted"/>
<dbReference type="Proteomes" id="UP001488805">
    <property type="component" value="Unassembled WGS sequence"/>
</dbReference>
<feature type="compositionally biased region" description="Polar residues" evidence="1">
    <location>
        <begin position="43"/>
        <end position="57"/>
    </location>
</feature>
<accession>A0AAW1FDF2</accession>
<feature type="compositionally biased region" description="Acidic residues" evidence="1">
    <location>
        <begin position="58"/>
        <end position="68"/>
    </location>
</feature>
<feature type="compositionally biased region" description="Basic and acidic residues" evidence="1">
    <location>
        <begin position="17"/>
        <end position="26"/>
    </location>
</feature>
<protein>
    <submittedName>
        <fullName evidence="2">Uncharacterized protein</fullName>
    </submittedName>
</protein>
<feature type="region of interest" description="Disordered" evidence="1">
    <location>
        <begin position="1"/>
        <end position="86"/>
    </location>
</feature>
<evidence type="ECO:0000313" key="3">
    <source>
        <dbReference type="Proteomes" id="UP001488805"/>
    </source>
</evidence>
<dbReference type="EMBL" id="JBCEZU010000078">
    <property type="protein sequence ID" value="KAK9532422.1"/>
    <property type="molecule type" value="Genomic_DNA"/>
</dbReference>